<reference evidence="3 4" key="1">
    <citation type="submission" date="2016-10" db="EMBL/GenBank/DDBJ databases">
        <authorList>
            <person name="de Groot N.N."/>
        </authorList>
    </citation>
    <scope>NUCLEOTIDE SEQUENCE [LARGE SCALE GENOMIC DNA]</scope>
    <source>
        <strain evidence="3 4">DSM 19803</strain>
    </source>
</reference>
<feature type="chain" id="PRO_5011443761" evidence="2">
    <location>
        <begin position="20"/>
        <end position="94"/>
    </location>
</feature>
<keyword evidence="4" id="KW-1185">Reference proteome</keyword>
<feature type="region of interest" description="Disordered" evidence="1">
    <location>
        <begin position="69"/>
        <end position="94"/>
    </location>
</feature>
<protein>
    <submittedName>
        <fullName evidence="3">Uncharacterized protein</fullName>
    </submittedName>
</protein>
<evidence type="ECO:0000313" key="4">
    <source>
        <dbReference type="Proteomes" id="UP000199296"/>
    </source>
</evidence>
<keyword evidence="2" id="KW-0732">Signal</keyword>
<dbReference type="EMBL" id="FNCW01000004">
    <property type="protein sequence ID" value="SDG61860.1"/>
    <property type="molecule type" value="Genomic_DNA"/>
</dbReference>
<feature type="compositionally biased region" description="Polar residues" evidence="1">
    <location>
        <begin position="83"/>
        <end position="94"/>
    </location>
</feature>
<dbReference type="OrthoDB" id="975117at2"/>
<gene>
    <name evidence="3" type="ORF">SAMN04488027_10457</name>
</gene>
<dbReference type="RefSeq" id="WP_093366282.1">
    <property type="nucleotide sequence ID" value="NZ_FNCW01000004.1"/>
</dbReference>
<organism evidence="3 4">
    <name type="scientific">Psychroflexus sediminis</name>
    <dbReference type="NCBI Taxonomy" id="470826"/>
    <lineage>
        <taxon>Bacteria</taxon>
        <taxon>Pseudomonadati</taxon>
        <taxon>Bacteroidota</taxon>
        <taxon>Flavobacteriia</taxon>
        <taxon>Flavobacteriales</taxon>
        <taxon>Flavobacteriaceae</taxon>
        <taxon>Psychroflexus</taxon>
    </lineage>
</organism>
<name>A0A1G7VSJ9_9FLAO</name>
<evidence type="ECO:0000256" key="1">
    <source>
        <dbReference type="SAM" id="MobiDB-lite"/>
    </source>
</evidence>
<evidence type="ECO:0000256" key="2">
    <source>
        <dbReference type="SAM" id="SignalP"/>
    </source>
</evidence>
<accession>A0A1G7VSJ9</accession>
<evidence type="ECO:0000313" key="3">
    <source>
        <dbReference type="EMBL" id="SDG61860.1"/>
    </source>
</evidence>
<feature type="signal peptide" evidence="2">
    <location>
        <begin position="1"/>
        <end position="19"/>
    </location>
</feature>
<sequence length="94" mass="10048">MKKFLLFTLMLLAFNFVGAQTIGIVGPAANGWPDNSNPEPDIMLTDNGDGTHSIEGLTLTTGSAKFRTDKDWNNPNYGGDTFPTGTITSSNIPV</sequence>
<dbReference type="Proteomes" id="UP000199296">
    <property type="component" value="Unassembled WGS sequence"/>
</dbReference>
<proteinExistence type="predicted"/>
<dbReference type="AlphaFoldDB" id="A0A1G7VSJ9"/>
<dbReference type="STRING" id="470826.SAMN04488027_10457"/>